<organism evidence="2 3">
    <name type="scientific">Ramlibacter monticola</name>
    <dbReference type="NCBI Taxonomy" id="1926872"/>
    <lineage>
        <taxon>Bacteria</taxon>
        <taxon>Pseudomonadati</taxon>
        <taxon>Pseudomonadota</taxon>
        <taxon>Betaproteobacteria</taxon>
        <taxon>Burkholderiales</taxon>
        <taxon>Comamonadaceae</taxon>
        <taxon>Ramlibacter</taxon>
    </lineage>
</organism>
<dbReference type="Pfam" id="PF09361">
    <property type="entry name" value="Phasin_2"/>
    <property type="match status" value="1"/>
</dbReference>
<protein>
    <submittedName>
        <fullName evidence="2">Phasin family protein</fullName>
    </submittedName>
</protein>
<feature type="domain" description="Phasin" evidence="1">
    <location>
        <begin position="38"/>
        <end position="114"/>
    </location>
</feature>
<dbReference type="Proteomes" id="UP000599109">
    <property type="component" value="Unassembled WGS sequence"/>
</dbReference>
<comment type="caution">
    <text evidence="2">The sequence shown here is derived from an EMBL/GenBank/DDBJ whole genome shotgun (WGS) entry which is preliminary data.</text>
</comment>
<reference evidence="2 3" key="1">
    <citation type="journal article" date="2017" name="Int. J. Syst. Evol. Microbiol.">
        <title>Ramlibacter monticola sp. nov., isolated from forest soil.</title>
        <authorList>
            <person name="Chaudhary D.K."/>
            <person name="Kim J."/>
        </authorList>
    </citation>
    <scope>NUCLEOTIDE SEQUENCE [LARGE SCALE GENOMIC DNA]</scope>
    <source>
        <strain evidence="2 3">KACC 19175</strain>
    </source>
</reference>
<evidence type="ECO:0000313" key="2">
    <source>
        <dbReference type="EMBL" id="MBL0393071.1"/>
    </source>
</evidence>
<gene>
    <name evidence="2" type="ORF">JJ685_18170</name>
</gene>
<keyword evidence="3" id="KW-1185">Reference proteome</keyword>
<proteinExistence type="predicted"/>
<accession>A0A936Z3S4</accession>
<evidence type="ECO:0000313" key="3">
    <source>
        <dbReference type="Proteomes" id="UP000599109"/>
    </source>
</evidence>
<name>A0A936Z3S4_9BURK</name>
<dbReference type="EMBL" id="JAEQNE010000004">
    <property type="protein sequence ID" value="MBL0393071.1"/>
    <property type="molecule type" value="Genomic_DNA"/>
</dbReference>
<dbReference type="InterPro" id="IPR018968">
    <property type="entry name" value="Phasin"/>
</dbReference>
<dbReference type="AlphaFoldDB" id="A0A936Z3S4"/>
<dbReference type="RefSeq" id="WP_201675729.1">
    <property type="nucleotide sequence ID" value="NZ_JAEQNE010000004.1"/>
</dbReference>
<sequence>MDMRLTAPMAAQAVWQPFQAWSALLDLPRQHSTMASHAACAMFSGFEAMRGIQEKAARQALQHHGEAVARLQGRCGPMDVLSIQLDLVRYDLEAAAAYWQQLAAAALQMQARVAACGCELIDSDKLLEACAAFETH</sequence>
<evidence type="ECO:0000259" key="1">
    <source>
        <dbReference type="Pfam" id="PF09361"/>
    </source>
</evidence>